<sequence length="291" mass="32045">MTTQSPSIKSLFAVGLAATLSLGASYSTEAKDSKSLDEILAAQPEKVQARYTARKPKQTLEFFGIKPGMTVVEALPGGGWYSKIIMPYLGKKGHLIGADYSADMFPLFGFFSQERLDAKKTWVQSWTKEAETWRSDDSATVAAFQLGSLPSAMQEKADAVLFIRALHNLARFESKGGYLTQALADTKNVLKKGGIVGIVQHMAPSDASDEWADGSRGYLKKDFVISKMEAAGFELVASSDINENPKDKPTGDDIVWRLPPSLVTSREDETLKKKYQEIGESNRMTLLFRKK</sequence>
<name>A0A545TJD5_9GAMM</name>
<dbReference type="GO" id="GO:0008168">
    <property type="term" value="F:methyltransferase activity"/>
    <property type="evidence" value="ECO:0007669"/>
    <property type="project" value="UniProtKB-KW"/>
</dbReference>
<keyword evidence="1" id="KW-0489">Methyltransferase</keyword>
<dbReference type="EMBL" id="VIKR01000001">
    <property type="protein sequence ID" value="TQV77281.1"/>
    <property type="molecule type" value="Genomic_DNA"/>
</dbReference>
<dbReference type="PIRSF" id="PIRSF031679">
    <property type="entry name" value="Mtase_Alr7345_prd"/>
    <property type="match status" value="1"/>
</dbReference>
<dbReference type="InterPro" id="IPR016980">
    <property type="entry name" value="S-AdoMet-dep_MeTrfase_Alr7345"/>
</dbReference>
<dbReference type="SUPFAM" id="SSF53335">
    <property type="entry name" value="S-adenosyl-L-methionine-dependent methyltransferases"/>
    <property type="match status" value="1"/>
</dbReference>
<proteinExistence type="predicted"/>
<dbReference type="Gene3D" id="3.40.50.150">
    <property type="entry name" value="Vaccinia Virus protein VP39"/>
    <property type="match status" value="1"/>
</dbReference>
<comment type="caution">
    <text evidence="1">The sequence shown here is derived from an EMBL/GenBank/DDBJ whole genome shotgun (WGS) entry which is preliminary data.</text>
</comment>
<accession>A0A545TJD5</accession>
<dbReference type="OrthoDB" id="9801692at2"/>
<dbReference type="RefSeq" id="WP_142940854.1">
    <property type="nucleotide sequence ID" value="NZ_VIKR01000001.1"/>
</dbReference>
<evidence type="ECO:0000313" key="1">
    <source>
        <dbReference type="EMBL" id="TQV77281.1"/>
    </source>
</evidence>
<protein>
    <submittedName>
        <fullName evidence="1">Class I SAM-dependent methyltransferase</fullName>
    </submittedName>
</protein>
<reference evidence="1 2" key="1">
    <citation type="submission" date="2019-06" db="EMBL/GenBank/DDBJ databases">
        <title>Draft genome of Aliikangiella marina GYP-15.</title>
        <authorList>
            <person name="Wang G."/>
        </authorList>
    </citation>
    <scope>NUCLEOTIDE SEQUENCE [LARGE SCALE GENOMIC DNA]</scope>
    <source>
        <strain evidence="1 2">GYP-15</strain>
    </source>
</reference>
<dbReference type="GO" id="GO:0032259">
    <property type="term" value="P:methylation"/>
    <property type="evidence" value="ECO:0007669"/>
    <property type="project" value="UniProtKB-KW"/>
</dbReference>
<dbReference type="AlphaFoldDB" id="A0A545TJD5"/>
<organism evidence="1 2">
    <name type="scientific">Aliikangiella marina</name>
    <dbReference type="NCBI Taxonomy" id="1712262"/>
    <lineage>
        <taxon>Bacteria</taxon>
        <taxon>Pseudomonadati</taxon>
        <taxon>Pseudomonadota</taxon>
        <taxon>Gammaproteobacteria</taxon>
        <taxon>Oceanospirillales</taxon>
        <taxon>Pleioneaceae</taxon>
        <taxon>Aliikangiella</taxon>
    </lineage>
</organism>
<keyword evidence="1" id="KW-0808">Transferase</keyword>
<dbReference type="Proteomes" id="UP000317839">
    <property type="component" value="Unassembled WGS sequence"/>
</dbReference>
<gene>
    <name evidence="1" type="ORF">FLL45_04870</name>
</gene>
<dbReference type="InterPro" id="IPR029063">
    <property type="entry name" value="SAM-dependent_MTases_sf"/>
</dbReference>
<keyword evidence="2" id="KW-1185">Reference proteome</keyword>
<evidence type="ECO:0000313" key="2">
    <source>
        <dbReference type="Proteomes" id="UP000317839"/>
    </source>
</evidence>